<evidence type="ECO:0000313" key="4">
    <source>
        <dbReference type="EMBL" id="KAE8008892.1"/>
    </source>
</evidence>
<name>A0A5N6QSJ1_9ROSI</name>
<evidence type="ECO:0000256" key="1">
    <source>
        <dbReference type="ARBA" id="ARBA00005802"/>
    </source>
</evidence>
<evidence type="ECO:0000256" key="3">
    <source>
        <dbReference type="ARBA" id="ARBA00022851"/>
    </source>
</evidence>
<evidence type="ECO:0000256" key="2">
    <source>
        <dbReference type="ARBA" id="ARBA00022723"/>
    </source>
</evidence>
<dbReference type="InterPro" id="IPR000316">
    <property type="entry name" value="Metallthion_15"/>
</dbReference>
<comment type="similarity">
    <text evidence="1">Belongs to the metallothionein superfamily. Type 15 family.</text>
</comment>
<dbReference type="PROSITE" id="PS51257">
    <property type="entry name" value="PROKAR_LIPOPROTEIN"/>
    <property type="match status" value="1"/>
</dbReference>
<dbReference type="AlphaFoldDB" id="A0A5N6QSJ1"/>
<keyword evidence="2" id="KW-0479">Metal-binding</keyword>
<accession>A0A5N6QSJ1</accession>
<dbReference type="OrthoDB" id="1929463at2759"/>
<sequence length="86" mass="8434">MDTKGRGSAVCNDTCGCPAPCPGGVACRCTPASVASTAAGNDHETCACGEHCGCNPCTCPKSMETTGSGQAFCKCGEVCTCATCNA</sequence>
<dbReference type="Pfam" id="PF02068">
    <property type="entry name" value="Metallothio_PEC"/>
    <property type="match status" value="1"/>
</dbReference>
<reference evidence="4 5" key="1">
    <citation type="submission" date="2019-06" db="EMBL/GenBank/DDBJ databases">
        <title>A chromosomal-level reference genome of Carpinus fangiana (Coryloideae, Betulaceae).</title>
        <authorList>
            <person name="Yang X."/>
            <person name="Wang Z."/>
            <person name="Zhang L."/>
            <person name="Hao G."/>
            <person name="Liu J."/>
            <person name="Yang Y."/>
        </authorList>
    </citation>
    <scope>NUCLEOTIDE SEQUENCE [LARGE SCALE GENOMIC DNA]</scope>
    <source>
        <strain evidence="4">Cfa_2016G</strain>
        <tissue evidence="4">Leaf</tissue>
    </source>
</reference>
<dbReference type="EMBL" id="CM017322">
    <property type="protein sequence ID" value="KAE8008892.1"/>
    <property type="molecule type" value="Genomic_DNA"/>
</dbReference>
<dbReference type="PANTHER" id="PTHR48198">
    <property type="entry name" value="EC PROTEIN HOMOLOG"/>
    <property type="match status" value="1"/>
</dbReference>
<keyword evidence="5" id="KW-1185">Reference proteome</keyword>
<protein>
    <submittedName>
        <fullName evidence="4">Uncharacterized protein</fullName>
    </submittedName>
</protein>
<gene>
    <name evidence="4" type="ORF">FH972_005362</name>
</gene>
<dbReference type="Proteomes" id="UP000327013">
    <property type="component" value="Chromosome 2"/>
</dbReference>
<keyword evidence="3" id="KW-0480">Metal-thiolate cluster</keyword>
<dbReference type="PANTHER" id="PTHR48198:SF1">
    <property type="entry name" value="METALLOTHIONEIN-LIKE PROTEIN 4A-RELATED"/>
    <property type="match status" value="1"/>
</dbReference>
<proteinExistence type="inferred from homology"/>
<organism evidence="4 5">
    <name type="scientific">Carpinus fangiana</name>
    <dbReference type="NCBI Taxonomy" id="176857"/>
    <lineage>
        <taxon>Eukaryota</taxon>
        <taxon>Viridiplantae</taxon>
        <taxon>Streptophyta</taxon>
        <taxon>Embryophyta</taxon>
        <taxon>Tracheophyta</taxon>
        <taxon>Spermatophyta</taxon>
        <taxon>Magnoliopsida</taxon>
        <taxon>eudicotyledons</taxon>
        <taxon>Gunneridae</taxon>
        <taxon>Pentapetalae</taxon>
        <taxon>rosids</taxon>
        <taxon>fabids</taxon>
        <taxon>Fagales</taxon>
        <taxon>Betulaceae</taxon>
        <taxon>Carpinus</taxon>
    </lineage>
</organism>
<dbReference type="PRINTS" id="PR00877">
    <property type="entry name" value="MTPLANTPEC"/>
</dbReference>
<dbReference type="GO" id="GO:0008270">
    <property type="term" value="F:zinc ion binding"/>
    <property type="evidence" value="ECO:0007669"/>
    <property type="project" value="InterPro"/>
</dbReference>
<evidence type="ECO:0000313" key="5">
    <source>
        <dbReference type="Proteomes" id="UP000327013"/>
    </source>
</evidence>